<evidence type="ECO:0000313" key="2">
    <source>
        <dbReference type="Proteomes" id="UP000886998"/>
    </source>
</evidence>
<protein>
    <submittedName>
        <fullName evidence="1">Uncharacterized protein</fullName>
    </submittedName>
</protein>
<sequence length="108" mass="12023">MSSVRVAELCPSSGVCLLGLEEELCPESEVCPESQWQNFVQRQGYFLCPSGRNLSCLKGMSSARVVKLVRLGYVQWPGGRTVLRQRHVHFASGRTLYSIRGIPSVRVP</sequence>
<dbReference type="EMBL" id="BMAV01003764">
    <property type="protein sequence ID" value="GFY43564.1"/>
    <property type="molecule type" value="Genomic_DNA"/>
</dbReference>
<dbReference type="Proteomes" id="UP000886998">
    <property type="component" value="Unassembled WGS sequence"/>
</dbReference>
<organism evidence="1 2">
    <name type="scientific">Trichonephila inaurata madagascariensis</name>
    <dbReference type="NCBI Taxonomy" id="2747483"/>
    <lineage>
        <taxon>Eukaryota</taxon>
        <taxon>Metazoa</taxon>
        <taxon>Ecdysozoa</taxon>
        <taxon>Arthropoda</taxon>
        <taxon>Chelicerata</taxon>
        <taxon>Arachnida</taxon>
        <taxon>Araneae</taxon>
        <taxon>Araneomorphae</taxon>
        <taxon>Entelegynae</taxon>
        <taxon>Araneoidea</taxon>
        <taxon>Nephilidae</taxon>
        <taxon>Trichonephila</taxon>
        <taxon>Trichonephila inaurata</taxon>
    </lineage>
</organism>
<comment type="caution">
    <text evidence="1">The sequence shown here is derived from an EMBL/GenBank/DDBJ whole genome shotgun (WGS) entry which is preliminary data.</text>
</comment>
<accession>A0A8X7BVK1</accession>
<dbReference type="AlphaFoldDB" id="A0A8X7BVK1"/>
<evidence type="ECO:0000313" key="1">
    <source>
        <dbReference type="EMBL" id="GFY43564.1"/>
    </source>
</evidence>
<name>A0A8X7BVK1_9ARAC</name>
<keyword evidence="2" id="KW-1185">Reference proteome</keyword>
<gene>
    <name evidence="1" type="ORF">TNIN_31541</name>
</gene>
<proteinExistence type="predicted"/>
<reference evidence="1" key="1">
    <citation type="submission" date="2020-08" db="EMBL/GenBank/DDBJ databases">
        <title>Multicomponent nature underlies the extraordinary mechanical properties of spider dragline silk.</title>
        <authorList>
            <person name="Kono N."/>
            <person name="Nakamura H."/>
            <person name="Mori M."/>
            <person name="Yoshida Y."/>
            <person name="Ohtoshi R."/>
            <person name="Malay A.D."/>
            <person name="Moran D.A.P."/>
            <person name="Tomita M."/>
            <person name="Numata K."/>
            <person name="Arakawa K."/>
        </authorList>
    </citation>
    <scope>NUCLEOTIDE SEQUENCE</scope>
</reference>